<dbReference type="Proteomes" id="UP000475117">
    <property type="component" value="Chromosome"/>
</dbReference>
<dbReference type="InterPro" id="IPR008331">
    <property type="entry name" value="Ferritin_DPS_dom"/>
</dbReference>
<organism evidence="8 9">
    <name type="scientific">Sulfuriroseicoccus oceanibius</name>
    <dbReference type="NCBI Taxonomy" id="2707525"/>
    <lineage>
        <taxon>Bacteria</taxon>
        <taxon>Pseudomonadati</taxon>
        <taxon>Verrucomicrobiota</taxon>
        <taxon>Verrucomicrobiia</taxon>
        <taxon>Verrucomicrobiales</taxon>
        <taxon>Verrucomicrobiaceae</taxon>
        <taxon>Sulfuriroseicoccus</taxon>
    </lineage>
</organism>
<keyword evidence="3 6" id="KW-0479">Metal-binding</keyword>
<dbReference type="InterPro" id="IPR041719">
    <property type="entry name" value="Ferritin_prok"/>
</dbReference>
<evidence type="ECO:0000256" key="7">
    <source>
        <dbReference type="RuleBase" id="RU361145"/>
    </source>
</evidence>
<sequence>MIHPELEQAINAQINQELTASYNYLGMSTYFDTQNLDGFARWMLLQHDEEKVHAMKLLHYLQDRGGTVKLNAIPAPVATYSNPLEVFKMALQTEVENTQSINALYELALKLSDHATKSHLQWFLDEQVEEEKSIEDVIALLERIGDESAGLLYLDDKLGARKPESADDA</sequence>
<dbReference type="GO" id="GO:0016491">
    <property type="term" value="F:oxidoreductase activity"/>
    <property type="evidence" value="ECO:0007669"/>
    <property type="project" value="UniProtKB-KW"/>
</dbReference>
<dbReference type="SUPFAM" id="SSF47240">
    <property type="entry name" value="Ferritin-like"/>
    <property type="match status" value="1"/>
</dbReference>
<keyword evidence="5 6" id="KW-0408">Iron</keyword>
<feature type="binding site" evidence="6">
    <location>
        <position position="127"/>
    </location>
    <ligand>
        <name>Fe cation</name>
        <dbReference type="ChEBI" id="CHEBI:24875"/>
        <label>1</label>
    </ligand>
</feature>
<evidence type="ECO:0000313" key="8">
    <source>
        <dbReference type="EMBL" id="QQL46105.1"/>
    </source>
</evidence>
<evidence type="ECO:0000256" key="1">
    <source>
        <dbReference type="ARBA" id="ARBA00006950"/>
    </source>
</evidence>
<dbReference type="EC" id="1.16.3.2" evidence="7"/>
<dbReference type="FunFam" id="1.20.1260.10:FF:000001">
    <property type="entry name" value="Non-heme ferritin"/>
    <property type="match status" value="1"/>
</dbReference>
<dbReference type="PANTHER" id="PTHR11431">
    <property type="entry name" value="FERRITIN"/>
    <property type="match status" value="1"/>
</dbReference>
<feature type="binding site" evidence="6">
    <location>
        <position position="53"/>
    </location>
    <ligand>
        <name>Fe cation</name>
        <dbReference type="ChEBI" id="CHEBI:24875"/>
        <label>1</label>
    </ligand>
</feature>
<evidence type="ECO:0000256" key="4">
    <source>
        <dbReference type="ARBA" id="ARBA00023002"/>
    </source>
</evidence>
<comment type="similarity">
    <text evidence="1 7">Belongs to the ferritin family. Prokaryotic subfamily.</text>
</comment>
<dbReference type="CDD" id="cd01055">
    <property type="entry name" value="Nonheme_Ferritin"/>
    <property type="match status" value="1"/>
</dbReference>
<accession>A0A6B3LBS2</accession>
<dbReference type="PANTHER" id="PTHR11431:SF127">
    <property type="entry name" value="BACTERIAL NON-HEME FERRITIN"/>
    <property type="match status" value="1"/>
</dbReference>
<keyword evidence="2 7" id="KW-0409">Iron storage</keyword>
<dbReference type="GO" id="GO:0006826">
    <property type="term" value="P:iron ion transport"/>
    <property type="evidence" value="ECO:0007669"/>
    <property type="project" value="InterPro"/>
</dbReference>
<dbReference type="GO" id="GO:0005737">
    <property type="term" value="C:cytoplasm"/>
    <property type="evidence" value="ECO:0007669"/>
    <property type="project" value="UniProtKB-SubCell"/>
</dbReference>
<feature type="binding site" evidence="6">
    <location>
        <position position="17"/>
    </location>
    <ligand>
        <name>Fe cation</name>
        <dbReference type="ChEBI" id="CHEBI:24875"/>
        <label>1</label>
    </ligand>
</feature>
<dbReference type="Gene3D" id="1.20.1260.10">
    <property type="match status" value="1"/>
</dbReference>
<comment type="subcellular location">
    <subcellularLocation>
        <location evidence="7">Cytoplasm</location>
    </subcellularLocation>
</comment>
<dbReference type="KEGG" id="soa:G3M56_005855"/>
<dbReference type="EMBL" id="CP066776">
    <property type="protein sequence ID" value="QQL46105.1"/>
    <property type="molecule type" value="Genomic_DNA"/>
</dbReference>
<proteinExistence type="inferred from homology"/>
<dbReference type="InterPro" id="IPR009040">
    <property type="entry name" value="Ferritin-like_diiron"/>
</dbReference>
<evidence type="ECO:0000256" key="3">
    <source>
        <dbReference type="ARBA" id="ARBA00022723"/>
    </source>
</evidence>
<dbReference type="GO" id="GO:0006879">
    <property type="term" value="P:intracellular iron ion homeostasis"/>
    <property type="evidence" value="ECO:0007669"/>
    <property type="project" value="UniProtKB-KW"/>
</dbReference>
<keyword evidence="9" id="KW-1185">Reference proteome</keyword>
<dbReference type="Pfam" id="PF00210">
    <property type="entry name" value="Ferritin"/>
    <property type="match status" value="1"/>
</dbReference>
<keyword evidence="4" id="KW-0560">Oxidoreductase</keyword>
<dbReference type="InterPro" id="IPR012347">
    <property type="entry name" value="Ferritin-like"/>
</dbReference>
<protein>
    <recommendedName>
        <fullName evidence="7">Ferritin</fullName>
        <ecNumber evidence="7">1.16.3.2</ecNumber>
    </recommendedName>
</protein>
<dbReference type="RefSeq" id="WP_164362782.1">
    <property type="nucleotide sequence ID" value="NZ_CP066776.1"/>
</dbReference>
<evidence type="ECO:0000256" key="6">
    <source>
        <dbReference type="PIRSR" id="PIRSR601519-1"/>
    </source>
</evidence>
<feature type="binding site" evidence="6">
    <location>
        <position position="94"/>
    </location>
    <ligand>
        <name>Fe cation</name>
        <dbReference type="ChEBI" id="CHEBI:24875"/>
        <label>1</label>
    </ligand>
</feature>
<evidence type="ECO:0000256" key="2">
    <source>
        <dbReference type="ARBA" id="ARBA00022434"/>
    </source>
</evidence>
<dbReference type="PROSITE" id="PS50905">
    <property type="entry name" value="FERRITIN_LIKE"/>
    <property type="match status" value="1"/>
</dbReference>
<dbReference type="GO" id="GO:0042802">
    <property type="term" value="F:identical protein binding"/>
    <property type="evidence" value="ECO:0007669"/>
    <property type="project" value="UniProtKB-ARBA"/>
</dbReference>
<dbReference type="AlphaFoldDB" id="A0A6B3LBS2"/>
<evidence type="ECO:0000256" key="5">
    <source>
        <dbReference type="ARBA" id="ARBA00023004"/>
    </source>
</evidence>
<dbReference type="InterPro" id="IPR009078">
    <property type="entry name" value="Ferritin-like_SF"/>
</dbReference>
<keyword evidence="7" id="KW-0963">Cytoplasm</keyword>
<name>A0A6B3LBS2_9BACT</name>
<comment type="function">
    <text evidence="7">Iron-storage protein.</text>
</comment>
<reference evidence="8 9" key="1">
    <citation type="submission" date="2020-12" db="EMBL/GenBank/DDBJ databases">
        <title>Sulforoseuscoccus oceanibium gen. nov., sp. nov., a representative of the phylum Verrucomicrobia with special cytoplasmic membrane, and proposal of Sulforoseuscoccusaceae fam. nov.</title>
        <authorList>
            <person name="Xi F."/>
        </authorList>
    </citation>
    <scope>NUCLEOTIDE SEQUENCE [LARGE SCALE GENOMIC DNA]</scope>
    <source>
        <strain evidence="8 9">T37</strain>
    </source>
</reference>
<dbReference type="GO" id="GO:0008198">
    <property type="term" value="F:ferrous iron binding"/>
    <property type="evidence" value="ECO:0007669"/>
    <property type="project" value="TreeGrafter"/>
</dbReference>
<dbReference type="GO" id="GO:0008199">
    <property type="term" value="F:ferric iron binding"/>
    <property type="evidence" value="ECO:0007669"/>
    <property type="project" value="InterPro"/>
</dbReference>
<evidence type="ECO:0000313" key="9">
    <source>
        <dbReference type="Proteomes" id="UP000475117"/>
    </source>
</evidence>
<comment type="catalytic activity">
    <reaction evidence="7">
        <text>4 Fe(2+) + O2 + 6 H2O = 4 iron(III) oxide-hydroxide + 12 H(+)</text>
        <dbReference type="Rhea" id="RHEA:11972"/>
        <dbReference type="ChEBI" id="CHEBI:15377"/>
        <dbReference type="ChEBI" id="CHEBI:15378"/>
        <dbReference type="ChEBI" id="CHEBI:15379"/>
        <dbReference type="ChEBI" id="CHEBI:29033"/>
        <dbReference type="ChEBI" id="CHEBI:78619"/>
        <dbReference type="EC" id="1.16.3.2"/>
    </reaction>
</comment>
<gene>
    <name evidence="8" type="ORF">G3M56_005855</name>
</gene>
<dbReference type="InterPro" id="IPR001519">
    <property type="entry name" value="Ferritin"/>
</dbReference>
<feature type="binding site" evidence="6">
    <location>
        <position position="50"/>
    </location>
    <ligand>
        <name>Fe cation</name>
        <dbReference type="ChEBI" id="CHEBI:24875"/>
        <label>1</label>
    </ligand>
</feature>